<protein>
    <submittedName>
        <fullName evidence="5">Methyltransferase</fullName>
    </submittedName>
</protein>
<dbReference type="KEGG" id="plei:Q9312_16750"/>
<reference evidence="5 6" key="1">
    <citation type="submission" date="2023-08" db="EMBL/GenBank/DDBJ databases">
        <title>Pleionea litopenaei sp. nov., isolated from stomach of juvenile Litopenaeus vannamei.</title>
        <authorList>
            <person name="Rho A.M."/>
            <person name="Hwang C.Y."/>
        </authorList>
    </citation>
    <scope>NUCLEOTIDE SEQUENCE [LARGE SCALE GENOMIC DNA]</scope>
    <source>
        <strain evidence="5 6">HL-JVS1</strain>
    </source>
</reference>
<dbReference type="EMBL" id="CP133548">
    <property type="protein sequence ID" value="WMS86866.1"/>
    <property type="molecule type" value="Genomic_DNA"/>
</dbReference>
<evidence type="ECO:0000313" key="5">
    <source>
        <dbReference type="EMBL" id="WMS86866.1"/>
    </source>
</evidence>
<dbReference type="InterPro" id="IPR007848">
    <property type="entry name" value="Small_mtfrase_dom"/>
</dbReference>
<dbReference type="GO" id="GO:0032259">
    <property type="term" value="P:methylation"/>
    <property type="evidence" value="ECO:0007669"/>
    <property type="project" value="UniProtKB-KW"/>
</dbReference>
<gene>
    <name evidence="5" type="ORF">Q9312_16750</name>
</gene>
<dbReference type="SUPFAM" id="SSF53335">
    <property type="entry name" value="S-adenosyl-L-methionine-dependent methyltransferases"/>
    <property type="match status" value="1"/>
</dbReference>
<dbReference type="PANTHER" id="PTHR47816">
    <property type="entry name" value="RIBOSOMAL RNA SMALL SUBUNIT METHYLTRANSFERASE C"/>
    <property type="match status" value="1"/>
</dbReference>
<keyword evidence="1 5" id="KW-0489">Methyltransferase</keyword>
<keyword evidence="2" id="KW-0808">Transferase</keyword>
<evidence type="ECO:0000259" key="4">
    <source>
        <dbReference type="Pfam" id="PF05175"/>
    </source>
</evidence>
<organism evidence="5 6">
    <name type="scientific">Pleionea litopenaei</name>
    <dbReference type="NCBI Taxonomy" id="3070815"/>
    <lineage>
        <taxon>Bacteria</taxon>
        <taxon>Pseudomonadati</taxon>
        <taxon>Pseudomonadota</taxon>
        <taxon>Gammaproteobacteria</taxon>
        <taxon>Oceanospirillales</taxon>
        <taxon>Pleioneaceae</taxon>
        <taxon>Pleionea</taxon>
    </lineage>
</organism>
<evidence type="ECO:0000313" key="6">
    <source>
        <dbReference type="Proteomes" id="UP001239782"/>
    </source>
</evidence>
<evidence type="ECO:0000256" key="2">
    <source>
        <dbReference type="ARBA" id="ARBA00022679"/>
    </source>
</evidence>
<dbReference type="PANTHER" id="PTHR47816:SF4">
    <property type="entry name" value="RIBOSOMAL RNA SMALL SUBUNIT METHYLTRANSFERASE C"/>
    <property type="match status" value="1"/>
</dbReference>
<proteinExistence type="predicted"/>
<dbReference type="InterPro" id="IPR029063">
    <property type="entry name" value="SAM-dependent_MTases_sf"/>
</dbReference>
<name>A0AA51RSM2_9GAMM</name>
<feature type="domain" description="Methyltransferase small" evidence="4">
    <location>
        <begin position="28"/>
        <end position="192"/>
    </location>
</feature>
<keyword evidence="6" id="KW-1185">Reference proteome</keyword>
<dbReference type="Proteomes" id="UP001239782">
    <property type="component" value="Chromosome"/>
</dbReference>
<dbReference type="RefSeq" id="WP_309202002.1">
    <property type="nucleotide sequence ID" value="NZ_CP133548.1"/>
</dbReference>
<keyword evidence="3" id="KW-0949">S-adenosyl-L-methionine</keyword>
<dbReference type="Pfam" id="PF05175">
    <property type="entry name" value="MTS"/>
    <property type="match status" value="1"/>
</dbReference>
<dbReference type="AlphaFoldDB" id="A0AA51RSM2"/>
<evidence type="ECO:0000256" key="3">
    <source>
        <dbReference type="ARBA" id="ARBA00022691"/>
    </source>
</evidence>
<accession>A0AA51RSM2</accession>
<dbReference type="InterPro" id="IPR046977">
    <property type="entry name" value="RsmC/RlmG"/>
</dbReference>
<dbReference type="Gene3D" id="3.40.50.150">
    <property type="entry name" value="Vaccinia Virus protein VP39"/>
    <property type="match status" value="1"/>
</dbReference>
<sequence length="198" mass="22078">MTPAKLPLTEQLRQPIQFDTQLRGFPFRFQSTWGVFSPREVDEGSRLMLDYIDIKEDADCFDLGCGYGVLGITLAKLAPKGQVIMADKDFVAVNFANQNVKLNGINNAKAILSNGLEQLEDQTFDLIVSNIPAKVGNEMLTLFLNDALHHLKPGGQFVVVTINGLRQYMKRNFNEVFGNYTKLKQGKNYTVASATKLS</sequence>
<dbReference type="CDD" id="cd02440">
    <property type="entry name" value="AdoMet_MTases"/>
    <property type="match status" value="1"/>
</dbReference>
<dbReference type="GO" id="GO:0008757">
    <property type="term" value="F:S-adenosylmethionine-dependent methyltransferase activity"/>
    <property type="evidence" value="ECO:0007669"/>
    <property type="project" value="InterPro"/>
</dbReference>
<evidence type="ECO:0000256" key="1">
    <source>
        <dbReference type="ARBA" id="ARBA00022603"/>
    </source>
</evidence>